<dbReference type="PATRIC" id="fig|1122247.3.peg.4567"/>
<evidence type="ECO:0000313" key="3">
    <source>
        <dbReference type="Proteomes" id="UP000006265"/>
    </source>
</evidence>
<organism evidence="2 3">
    <name type="scientific">Mycolicibacterium hassiacum (strain DSM 44199 / CIP 105218 / JCM 12690 / 3849)</name>
    <name type="common">Mycobacterium hassiacum</name>
    <dbReference type="NCBI Taxonomy" id="1122247"/>
    <lineage>
        <taxon>Bacteria</taxon>
        <taxon>Bacillati</taxon>
        <taxon>Actinomycetota</taxon>
        <taxon>Actinomycetes</taxon>
        <taxon>Mycobacteriales</taxon>
        <taxon>Mycobacteriaceae</taxon>
        <taxon>Mycolicibacterium</taxon>
    </lineage>
</organism>
<keyword evidence="3" id="KW-1185">Reference proteome</keyword>
<accession>K5BC68</accession>
<gene>
    <name evidence="2" type="ORF">C731_4766</name>
</gene>
<dbReference type="EMBL" id="AMRA01000153">
    <property type="protein sequence ID" value="EKF21257.1"/>
    <property type="molecule type" value="Genomic_DNA"/>
</dbReference>
<comment type="caution">
    <text evidence="2">The sequence shown here is derived from an EMBL/GenBank/DDBJ whole genome shotgun (WGS) entry which is preliminary data.</text>
</comment>
<dbReference type="REBASE" id="57372">
    <property type="entry name" value="Mha44199ORF4766P"/>
</dbReference>
<proteinExistence type="predicted"/>
<evidence type="ECO:0000313" key="2">
    <source>
        <dbReference type="EMBL" id="EKF21257.1"/>
    </source>
</evidence>
<dbReference type="eggNOG" id="COG1002">
    <property type="taxonomic scope" value="Bacteria"/>
</dbReference>
<dbReference type="STRING" id="1122247.GCA_000379865_04321"/>
<dbReference type="GO" id="GO:0008168">
    <property type="term" value="F:methyltransferase activity"/>
    <property type="evidence" value="ECO:0007669"/>
    <property type="project" value="UniProtKB-KW"/>
</dbReference>
<dbReference type="REBASE" id="278742">
    <property type="entry name" value="Mha44199ORF1975P"/>
</dbReference>
<dbReference type="GO" id="GO:0032259">
    <property type="term" value="P:methylation"/>
    <property type="evidence" value="ECO:0007669"/>
    <property type="project" value="UniProtKB-KW"/>
</dbReference>
<keyword evidence="2" id="KW-0489">Methyltransferase</keyword>
<sequence>MISSQEELDWAYYFIYGLINEDLTYDGEVPRLALGERAFEIALARRMKDGEETAWFERHGSTPITEIPDHFPADYRDLLQRRLDAIESNPHIRLLERPEYKRRWAFEPWDKQVESALRGWLLDRVENRSLWFDREGRPTPQSVAQLADVLDRDPDFRSVLQLWAGDPNVTTGAALAKLLADEAVPFLAAYRYKPSGLDKWAAWEETWALQRREDAGEKLPSPIPMPPKYKLADFAKPSYWSIRGELDVPRERFISYPGAGRDTDGTELLGWAGWDHAEQALALASLISMRTEDGWTTERLVPLLAGLHELAPWVRQWHNEIDPEYGESVADTIDAELTARLSEHHLTVTDLTSWRPAEPARRGRRKTHS</sequence>
<dbReference type="InterPro" id="IPR054277">
    <property type="entry name" value="DUF7008"/>
</dbReference>
<dbReference type="Pfam" id="PF22654">
    <property type="entry name" value="DUF7008"/>
    <property type="match status" value="1"/>
</dbReference>
<feature type="domain" description="DUF7008" evidence="1">
    <location>
        <begin position="1"/>
        <end position="366"/>
    </location>
</feature>
<name>K5BC68_MYCHD</name>
<dbReference type="NCBIfam" id="NF033451">
    <property type="entry name" value="BREX_2_MTaseX"/>
    <property type="match status" value="1"/>
</dbReference>
<reference evidence="2 3" key="1">
    <citation type="journal article" date="2012" name="J. Bacteriol.">
        <title>Genome sequence of Mycobacterium hassiacum DSM 44199, a rare source of heat-stable mycobacterial proteins.</title>
        <authorList>
            <person name="Tiago I."/>
            <person name="Maranha A."/>
            <person name="Mendes V."/>
            <person name="Alarico S."/>
            <person name="Moynihan P.J."/>
            <person name="Clarke A.J."/>
            <person name="Macedo-Ribeiro S."/>
            <person name="Pereira P.J."/>
            <person name="Empadinhas N."/>
        </authorList>
    </citation>
    <scope>NUCLEOTIDE SEQUENCE [LARGE SCALE GENOMIC DNA]</scope>
    <source>
        <strain evidence="3">DSM 44199 / CIP 105218 / JCM 12690 / 3849</strain>
    </source>
</reference>
<evidence type="ECO:0000259" key="1">
    <source>
        <dbReference type="Pfam" id="PF22654"/>
    </source>
</evidence>
<dbReference type="AlphaFoldDB" id="K5BC68"/>
<dbReference type="Proteomes" id="UP000006265">
    <property type="component" value="Unassembled WGS sequence"/>
</dbReference>
<keyword evidence="2" id="KW-0808">Transferase</keyword>
<protein>
    <submittedName>
        <fullName evidence="2">Putative dNA methylase</fullName>
    </submittedName>
</protein>